<dbReference type="AlphaFoldDB" id="A0A0F8ZFV3"/>
<comment type="caution">
    <text evidence="1">The sequence shown here is derived from an EMBL/GenBank/DDBJ whole genome shotgun (WGS) entry which is preliminary data.</text>
</comment>
<name>A0A0F8ZFV3_9ZZZZ</name>
<organism evidence="1">
    <name type="scientific">marine sediment metagenome</name>
    <dbReference type="NCBI Taxonomy" id="412755"/>
    <lineage>
        <taxon>unclassified sequences</taxon>
        <taxon>metagenomes</taxon>
        <taxon>ecological metagenomes</taxon>
    </lineage>
</organism>
<accession>A0A0F8ZFV3</accession>
<dbReference type="EMBL" id="LAZR01051578">
    <property type="protein sequence ID" value="KKK84850.1"/>
    <property type="molecule type" value="Genomic_DNA"/>
</dbReference>
<gene>
    <name evidence="1" type="ORF">LCGC14_2779190</name>
</gene>
<reference evidence="1" key="1">
    <citation type="journal article" date="2015" name="Nature">
        <title>Complex archaea that bridge the gap between prokaryotes and eukaryotes.</title>
        <authorList>
            <person name="Spang A."/>
            <person name="Saw J.H."/>
            <person name="Jorgensen S.L."/>
            <person name="Zaremba-Niedzwiedzka K."/>
            <person name="Martijn J."/>
            <person name="Lind A.E."/>
            <person name="van Eijk R."/>
            <person name="Schleper C."/>
            <person name="Guy L."/>
            <person name="Ettema T.J."/>
        </authorList>
    </citation>
    <scope>NUCLEOTIDE SEQUENCE</scope>
</reference>
<sequence>MTKYMEFCQRLVKAAGELSTARAAHVQLKACVIDARERLELAEKKLRGVQTSYMFVLFDMDKNEQEKLDKEIEESIIQEIDPVINFRLHSEPGIKTQVMKP</sequence>
<evidence type="ECO:0000313" key="1">
    <source>
        <dbReference type="EMBL" id="KKK84850.1"/>
    </source>
</evidence>
<proteinExistence type="predicted"/>
<protein>
    <submittedName>
        <fullName evidence="1">Uncharacterized protein</fullName>
    </submittedName>
</protein>